<feature type="transmembrane region" description="Helical" evidence="2">
    <location>
        <begin position="54"/>
        <end position="78"/>
    </location>
</feature>
<keyword evidence="2" id="KW-1133">Transmembrane helix</keyword>
<organism evidence="3 4">
    <name type="scientific">Bradyrhizobium huanghuaihaiense</name>
    <dbReference type="NCBI Taxonomy" id="990078"/>
    <lineage>
        <taxon>Bacteria</taxon>
        <taxon>Pseudomonadati</taxon>
        <taxon>Pseudomonadota</taxon>
        <taxon>Alphaproteobacteria</taxon>
        <taxon>Hyphomicrobiales</taxon>
        <taxon>Nitrobacteraceae</taxon>
        <taxon>Bradyrhizobium</taxon>
    </lineage>
</organism>
<feature type="coiled-coil region" evidence="1">
    <location>
        <begin position="115"/>
        <end position="142"/>
    </location>
</feature>
<dbReference type="EMBL" id="VLLA01000039">
    <property type="protein sequence ID" value="TWI59521.1"/>
    <property type="molecule type" value="Genomic_DNA"/>
</dbReference>
<sequence>MIKQFFVSLNDKLGLGDLLWQIAASDVVILTLAALVFVCVIVGHFPIISKLPMFAPYAGVAAVLVYVFLSAQAFLVGYRFADGRAEANALREAISVRDGVIAGQRKSLDMVFEAAETAVKQRDEAAQRAQEAQDQIDDYEKRLKDRPNAACLLTPDDFTGGVQDHRKR</sequence>
<dbReference type="OrthoDB" id="8233451at2"/>
<evidence type="ECO:0000256" key="2">
    <source>
        <dbReference type="SAM" id="Phobius"/>
    </source>
</evidence>
<evidence type="ECO:0000313" key="3">
    <source>
        <dbReference type="EMBL" id="TWI59521.1"/>
    </source>
</evidence>
<comment type="caution">
    <text evidence="3">The sequence shown here is derived from an EMBL/GenBank/DDBJ whole genome shotgun (WGS) entry which is preliminary data.</text>
</comment>
<dbReference type="AlphaFoldDB" id="A0A562QRZ0"/>
<dbReference type="RefSeq" id="WP_028152685.1">
    <property type="nucleotide sequence ID" value="NZ_VLLA01000039.1"/>
</dbReference>
<keyword evidence="4" id="KW-1185">Reference proteome</keyword>
<proteinExistence type="predicted"/>
<dbReference type="Proteomes" id="UP000316291">
    <property type="component" value="Unassembled WGS sequence"/>
</dbReference>
<keyword evidence="2" id="KW-0812">Transmembrane</keyword>
<keyword evidence="1" id="KW-0175">Coiled coil</keyword>
<reference evidence="3 4" key="1">
    <citation type="journal article" date="2015" name="Stand. Genomic Sci.">
        <title>Genomic Encyclopedia of Bacterial and Archaeal Type Strains, Phase III: the genomes of soil and plant-associated and newly described type strains.</title>
        <authorList>
            <person name="Whitman W.B."/>
            <person name="Woyke T."/>
            <person name="Klenk H.P."/>
            <person name="Zhou Y."/>
            <person name="Lilburn T.G."/>
            <person name="Beck B.J."/>
            <person name="De Vos P."/>
            <person name="Vandamme P."/>
            <person name="Eisen J.A."/>
            <person name="Garrity G."/>
            <person name="Hugenholtz P."/>
            <person name="Kyrpides N.C."/>
        </authorList>
    </citation>
    <scope>NUCLEOTIDE SEQUENCE [LARGE SCALE GENOMIC DNA]</scope>
    <source>
        <strain evidence="3 4">CGMCC 1.10948</strain>
    </source>
</reference>
<keyword evidence="2" id="KW-0472">Membrane</keyword>
<evidence type="ECO:0000313" key="4">
    <source>
        <dbReference type="Proteomes" id="UP000316291"/>
    </source>
</evidence>
<accession>A0A562QRZ0</accession>
<gene>
    <name evidence="3" type="ORF">IQ16_07976</name>
</gene>
<evidence type="ECO:0000256" key="1">
    <source>
        <dbReference type="SAM" id="Coils"/>
    </source>
</evidence>
<feature type="transmembrane region" description="Helical" evidence="2">
    <location>
        <begin position="20"/>
        <end position="42"/>
    </location>
</feature>
<protein>
    <submittedName>
        <fullName evidence="3">Uncharacterized protein</fullName>
    </submittedName>
</protein>
<name>A0A562QRZ0_9BRAD</name>